<protein>
    <submittedName>
        <fullName evidence="3">Uncharacterized protein</fullName>
    </submittedName>
</protein>
<proteinExistence type="predicted"/>
<keyword evidence="2" id="KW-0472">Membrane</keyword>
<reference evidence="3 4" key="1">
    <citation type="journal article" date="2017" name="Nat. Commun.">
        <title>Genome assembly with in vitro proximity ligation data and whole-genome triplication in lettuce.</title>
        <authorList>
            <person name="Reyes-Chin-Wo S."/>
            <person name="Wang Z."/>
            <person name="Yang X."/>
            <person name="Kozik A."/>
            <person name="Arikit S."/>
            <person name="Song C."/>
            <person name="Xia L."/>
            <person name="Froenicke L."/>
            <person name="Lavelle D.O."/>
            <person name="Truco M.J."/>
            <person name="Xia R."/>
            <person name="Zhu S."/>
            <person name="Xu C."/>
            <person name="Xu H."/>
            <person name="Xu X."/>
            <person name="Cox K."/>
            <person name="Korf I."/>
            <person name="Meyers B.C."/>
            <person name="Michelmore R.W."/>
        </authorList>
    </citation>
    <scope>NUCLEOTIDE SEQUENCE [LARGE SCALE GENOMIC DNA]</scope>
    <source>
        <strain evidence="4">cv. Salinas</strain>
        <tissue evidence="3">Seedlings</tissue>
    </source>
</reference>
<dbReference type="PANTHER" id="PTHR48218:SF3">
    <property type="entry name" value="OS07G0170800 PROTEIN"/>
    <property type="match status" value="1"/>
</dbReference>
<organism evidence="3 4">
    <name type="scientific">Lactuca sativa</name>
    <name type="common">Garden lettuce</name>
    <dbReference type="NCBI Taxonomy" id="4236"/>
    <lineage>
        <taxon>Eukaryota</taxon>
        <taxon>Viridiplantae</taxon>
        <taxon>Streptophyta</taxon>
        <taxon>Embryophyta</taxon>
        <taxon>Tracheophyta</taxon>
        <taxon>Spermatophyta</taxon>
        <taxon>Magnoliopsida</taxon>
        <taxon>eudicotyledons</taxon>
        <taxon>Gunneridae</taxon>
        <taxon>Pentapetalae</taxon>
        <taxon>asterids</taxon>
        <taxon>campanulids</taxon>
        <taxon>Asterales</taxon>
        <taxon>Asteraceae</taxon>
        <taxon>Cichorioideae</taxon>
        <taxon>Cichorieae</taxon>
        <taxon>Lactucinae</taxon>
        <taxon>Lactuca</taxon>
    </lineage>
</organism>
<dbReference type="PANTHER" id="PTHR48218">
    <property type="entry name" value="F-BOX DOMAIN CONTAINING PROTEIN"/>
    <property type="match status" value="1"/>
</dbReference>
<evidence type="ECO:0000256" key="1">
    <source>
        <dbReference type="SAM" id="MobiDB-lite"/>
    </source>
</evidence>
<keyword evidence="4" id="KW-1185">Reference proteome</keyword>
<dbReference type="EMBL" id="NBSK02000005">
    <property type="protein sequence ID" value="KAJ0202612.1"/>
    <property type="molecule type" value="Genomic_DNA"/>
</dbReference>
<gene>
    <name evidence="3" type="ORF">LSAT_V11C500237520</name>
</gene>
<sequence>MRKNRKQSIVKDGYEPFADEDKDEKSDTDRAVPMEIFRRRNKGNRRVKKNGCNSQGYLVVCGGDIMLMILSFLDAYNVAFIAFIIGRIIGLCKRPNYPLPCLFIKELWADQAQIPRFSLGEGLSRLSAYTLSIHDGKRSRIMKKDLWDHACEFHFREACYF</sequence>
<keyword evidence="2" id="KW-0812">Transmembrane</keyword>
<dbReference type="AlphaFoldDB" id="A0A9R1V911"/>
<evidence type="ECO:0000313" key="4">
    <source>
        <dbReference type="Proteomes" id="UP000235145"/>
    </source>
</evidence>
<keyword evidence="2" id="KW-1133">Transmembrane helix</keyword>
<dbReference type="Proteomes" id="UP000235145">
    <property type="component" value="Unassembled WGS sequence"/>
</dbReference>
<name>A0A9R1V911_LACSA</name>
<evidence type="ECO:0000313" key="3">
    <source>
        <dbReference type="EMBL" id="KAJ0202612.1"/>
    </source>
</evidence>
<feature type="region of interest" description="Disordered" evidence="1">
    <location>
        <begin position="1"/>
        <end position="30"/>
    </location>
</feature>
<feature type="transmembrane region" description="Helical" evidence="2">
    <location>
        <begin position="56"/>
        <end position="85"/>
    </location>
</feature>
<evidence type="ECO:0000256" key="2">
    <source>
        <dbReference type="SAM" id="Phobius"/>
    </source>
</evidence>
<accession>A0A9R1V911</accession>
<comment type="caution">
    <text evidence="3">The sequence shown here is derived from an EMBL/GenBank/DDBJ whole genome shotgun (WGS) entry which is preliminary data.</text>
</comment>